<accession>A0A8X6XHI5</accession>
<name>A0A8X6XHI5_9ARAC</name>
<dbReference type="Proteomes" id="UP000886998">
    <property type="component" value="Unassembled WGS sequence"/>
</dbReference>
<evidence type="ECO:0000313" key="2">
    <source>
        <dbReference type="Proteomes" id="UP000886998"/>
    </source>
</evidence>
<dbReference type="AlphaFoldDB" id="A0A8X6XHI5"/>
<protein>
    <submittedName>
        <fullName evidence="1">Uncharacterized protein</fullName>
    </submittedName>
</protein>
<gene>
    <name evidence="1" type="ORF">TNIN_113501</name>
</gene>
<dbReference type="EMBL" id="BMAV01009578">
    <property type="protein sequence ID" value="GFY53948.1"/>
    <property type="molecule type" value="Genomic_DNA"/>
</dbReference>
<comment type="caution">
    <text evidence="1">The sequence shown here is derived from an EMBL/GenBank/DDBJ whole genome shotgun (WGS) entry which is preliminary data.</text>
</comment>
<proteinExistence type="predicted"/>
<sequence>MVQDMNEVMDMELANFPDSPVSPLALSAYLRATQKFNRVQLSKMKNLRTGAKQTCVEIPSETCLTTTLKPFYVRALSTTGKSGRPH</sequence>
<evidence type="ECO:0000313" key="1">
    <source>
        <dbReference type="EMBL" id="GFY53948.1"/>
    </source>
</evidence>
<organism evidence="1 2">
    <name type="scientific">Trichonephila inaurata madagascariensis</name>
    <dbReference type="NCBI Taxonomy" id="2747483"/>
    <lineage>
        <taxon>Eukaryota</taxon>
        <taxon>Metazoa</taxon>
        <taxon>Ecdysozoa</taxon>
        <taxon>Arthropoda</taxon>
        <taxon>Chelicerata</taxon>
        <taxon>Arachnida</taxon>
        <taxon>Araneae</taxon>
        <taxon>Araneomorphae</taxon>
        <taxon>Entelegynae</taxon>
        <taxon>Araneoidea</taxon>
        <taxon>Nephilidae</taxon>
        <taxon>Trichonephila</taxon>
        <taxon>Trichonephila inaurata</taxon>
    </lineage>
</organism>
<keyword evidence="2" id="KW-1185">Reference proteome</keyword>
<reference evidence="1" key="1">
    <citation type="submission" date="2020-08" db="EMBL/GenBank/DDBJ databases">
        <title>Multicomponent nature underlies the extraordinary mechanical properties of spider dragline silk.</title>
        <authorList>
            <person name="Kono N."/>
            <person name="Nakamura H."/>
            <person name="Mori M."/>
            <person name="Yoshida Y."/>
            <person name="Ohtoshi R."/>
            <person name="Malay A.D."/>
            <person name="Moran D.A.P."/>
            <person name="Tomita M."/>
            <person name="Numata K."/>
            <person name="Arakawa K."/>
        </authorList>
    </citation>
    <scope>NUCLEOTIDE SEQUENCE</scope>
</reference>